<dbReference type="GO" id="GO:0015099">
    <property type="term" value="F:nickel cation transmembrane transporter activity"/>
    <property type="evidence" value="ECO:0007669"/>
    <property type="project" value="UniProtKB-UniRule"/>
</dbReference>
<evidence type="ECO:0000256" key="6">
    <source>
        <dbReference type="ARBA" id="ARBA00022596"/>
    </source>
</evidence>
<dbReference type="Proteomes" id="UP000019113">
    <property type="component" value="Unassembled WGS sequence"/>
</dbReference>
<feature type="transmembrane region" description="Helical" evidence="13">
    <location>
        <begin position="104"/>
        <end position="134"/>
    </location>
</feature>
<organism evidence="14 15">
    <name type="scientific">Halomonas huangheensis</name>
    <dbReference type="NCBI Taxonomy" id="1178482"/>
    <lineage>
        <taxon>Bacteria</taxon>
        <taxon>Pseudomonadati</taxon>
        <taxon>Pseudomonadota</taxon>
        <taxon>Gammaproteobacteria</taxon>
        <taxon>Oceanospirillales</taxon>
        <taxon>Halomonadaceae</taxon>
        <taxon>Halomonas</taxon>
    </lineage>
</organism>
<dbReference type="PATRIC" id="fig|1178482.3.peg.979"/>
<evidence type="ECO:0000256" key="8">
    <source>
        <dbReference type="ARBA" id="ARBA00022989"/>
    </source>
</evidence>
<dbReference type="GO" id="GO:0006824">
    <property type="term" value="P:cobalt ion transport"/>
    <property type="evidence" value="ECO:0007669"/>
    <property type="project" value="UniProtKB-KW"/>
</dbReference>
<keyword evidence="4 13" id="KW-0813">Transport</keyword>
<dbReference type="GO" id="GO:0010045">
    <property type="term" value="P:response to nickel cation"/>
    <property type="evidence" value="ECO:0007669"/>
    <property type="project" value="TreeGrafter"/>
</dbReference>
<keyword evidence="11 13" id="KW-0472">Membrane</keyword>
<comment type="caution">
    <text evidence="14">The sequence shown here is derived from an EMBL/GenBank/DDBJ whole genome shotgun (WGS) entry which is preliminary data.</text>
</comment>
<keyword evidence="7 13" id="KW-0812">Transmembrane</keyword>
<keyword evidence="12" id="KW-0170">Cobalt</keyword>
<keyword evidence="6" id="KW-0533">Nickel</keyword>
<gene>
    <name evidence="14" type="ORF">BJB45_09085</name>
</gene>
<evidence type="ECO:0000256" key="10">
    <source>
        <dbReference type="ARBA" id="ARBA00023112"/>
    </source>
</evidence>
<comment type="similarity">
    <text evidence="13">Belongs to the NiCoT transporter (TC 2.A.52) family.</text>
</comment>
<dbReference type="EMBL" id="AVBC01000019">
    <property type="protein sequence ID" value="ERL52108.1"/>
    <property type="molecule type" value="Genomic_DNA"/>
</dbReference>
<evidence type="ECO:0000256" key="13">
    <source>
        <dbReference type="RuleBase" id="RU362101"/>
    </source>
</evidence>
<feature type="transmembrane region" description="Helical" evidence="13">
    <location>
        <begin position="241"/>
        <end position="264"/>
    </location>
</feature>
<sequence length="332" mass="35407">MKHTAAWRSLGWVVGLLVVLAGLYWVLSDSLTQFSHWIITQQRDLHHQLTYAVTALDRAPSLHAWLTLLGLSFFYGIFHAAGPGHGKAVLATWLVSQGGAWRRALSLSCAAALLQALVAIGLVVVLVVGFGWLTREALGSVVWVERLSFTMVALLGLWLCLRALRDLRRSMIARKAAHDHHHDHDHDHDHACCSGHHHVTPEQVAQGKGSWMAVLAIGARPCSGAVLLMAVTTLLGHPQMGIAAVLVMAVGTAITVSSLGLASVMARHWAERRLTRRSRIPWSMLSPLVSLAGGLAICALGILLLSQVDQSVGGLPLLVPAGGGSGSGPFGS</sequence>
<dbReference type="OrthoDB" id="9812956at2"/>
<dbReference type="GO" id="GO:0046583">
    <property type="term" value="F:monoatomic cation efflux transmembrane transporter activity"/>
    <property type="evidence" value="ECO:0007669"/>
    <property type="project" value="TreeGrafter"/>
</dbReference>
<dbReference type="RefSeq" id="WP_021817940.1">
    <property type="nucleotide sequence ID" value="NZ_AVBC01000019.1"/>
</dbReference>
<evidence type="ECO:0000256" key="5">
    <source>
        <dbReference type="ARBA" id="ARBA00022475"/>
    </source>
</evidence>
<evidence type="ECO:0000256" key="4">
    <source>
        <dbReference type="ARBA" id="ARBA00022448"/>
    </source>
</evidence>
<feature type="transmembrane region" description="Helical" evidence="13">
    <location>
        <begin position="146"/>
        <end position="164"/>
    </location>
</feature>
<keyword evidence="15" id="KW-1185">Reference proteome</keyword>
<dbReference type="STRING" id="1178482.AR456_17915"/>
<proteinExistence type="inferred from homology"/>
<dbReference type="InterPro" id="IPR051224">
    <property type="entry name" value="NiCoT_RcnA"/>
</dbReference>
<name>W1N9B8_9GAMM</name>
<dbReference type="GO" id="GO:0032025">
    <property type="term" value="P:response to cobalt ion"/>
    <property type="evidence" value="ECO:0007669"/>
    <property type="project" value="TreeGrafter"/>
</dbReference>
<keyword evidence="9" id="KW-0406">Ion transport</keyword>
<comment type="subcellular location">
    <subcellularLocation>
        <location evidence="2 13">Cell membrane</location>
        <topology evidence="2 13">Multi-pass membrane protein</topology>
    </subcellularLocation>
</comment>
<keyword evidence="3" id="KW-0171">Cobalt transport</keyword>
<keyword evidence="8 13" id="KW-1133">Transmembrane helix</keyword>
<accession>W1N9B8</accession>
<dbReference type="KEGG" id="hhu:AR456_17915"/>
<evidence type="ECO:0000256" key="12">
    <source>
        <dbReference type="ARBA" id="ARBA00023285"/>
    </source>
</evidence>
<dbReference type="InterPro" id="IPR011541">
    <property type="entry name" value="Ni/Co_transpt_high_affinity"/>
</dbReference>
<reference evidence="14 15" key="1">
    <citation type="submission" date="2013-08" db="EMBL/GenBank/DDBJ databases">
        <title>draft genome of Halomonas huanghegensis, strain BJGMM-B45T.</title>
        <authorList>
            <person name="Miao C."/>
            <person name="Wan Y."/>
            <person name="Jin W."/>
        </authorList>
    </citation>
    <scope>NUCLEOTIDE SEQUENCE [LARGE SCALE GENOMIC DNA]</scope>
    <source>
        <strain evidence="14 15">BJGMM-B45</strain>
    </source>
</reference>
<evidence type="ECO:0000313" key="14">
    <source>
        <dbReference type="EMBL" id="ERL52108.1"/>
    </source>
</evidence>
<keyword evidence="5" id="KW-1003">Cell membrane</keyword>
<dbReference type="Pfam" id="PF03824">
    <property type="entry name" value="NicO"/>
    <property type="match status" value="1"/>
</dbReference>
<dbReference type="eggNOG" id="COG2215">
    <property type="taxonomic scope" value="Bacteria"/>
</dbReference>
<dbReference type="PANTHER" id="PTHR40659">
    <property type="entry name" value="NICKEL/COBALT EFFLUX SYSTEM RCNA"/>
    <property type="match status" value="1"/>
</dbReference>
<dbReference type="PANTHER" id="PTHR40659:SF1">
    <property type="entry name" value="NICKEL_COBALT EFFLUX SYSTEM RCNA"/>
    <property type="match status" value="1"/>
</dbReference>
<dbReference type="GO" id="GO:0005886">
    <property type="term" value="C:plasma membrane"/>
    <property type="evidence" value="ECO:0007669"/>
    <property type="project" value="UniProtKB-SubCell"/>
</dbReference>
<evidence type="ECO:0000256" key="2">
    <source>
        <dbReference type="ARBA" id="ARBA00004651"/>
    </source>
</evidence>
<feature type="transmembrane region" description="Helical" evidence="13">
    <location>
        <begin position="7"/>
        <end position="27"/>
    </location>
</feature>
<feature type="transmembrane region" description="Helical" evidence="13">
    <location>
        <begin position="211"/>
        <end position="235"/>
    </location>
</feature>
<evidence type="ECO:0000256" key="1">
    <source>
        <dbReference type="ARBA" id="ARBA00002510"/>
    </source>
</evidence>
<evidence type="ECO:0000256" key="3">
    <source>
        <dbReference type="ARBA" id="ARBA00022426"/>
    </source>
</evidence>
<comment type="function">
    <text evidence="1">Efflux system for nickel and cobalt.</text>
</comment>
<dbReference type="AlphaFoldDB" id="W1N9B8"/>
<evidence type="ECO:0000313" key="15">
    <source>
        <dbReference type="Proteomes" id="UP000019113"/>
    </source>
</evidence>
<feature type="transmembrane region" description="Helical" evidence="13">
    <location>
        <begin position="285"/>
        <end position="308"/>
    </location>
</feature>
<evidence type="ECO:0000256" key="11">
    <source>
        <dbReference type="ARBA" id="ARBA00023136"/>
    </source>
</evidence>
<evidence type="ECO:0000256" key="9">
    <source>
        <dbReference type="ARBA" id="ARBA00023065"/>
    </source>
</evidence>
<feature type="transmembrane region" description="Helical" evidence="13">
    <location>
        <begin position="62"/>
        <end position="83"/>
    </location>
</feature>
<keyword evidence="10" id="KW-0921">Nickel transport</keyword>
<protein>
    <recommendedName>
        <fullName evidence="13">Nickel/cobalt efflux system</fullName>
    </recommendedName>
</protein>
<evidence type="ECO:0000256" key="7">
    <source>
        <dbReference type="ARBA" id="ARBA00022692"/>
    </source>
</evidence>